<evidence type="ECO:0000256" key="6">
    <source>
        <dbReference type="ARBA" id="ARBA00022806"/>
    </source>
</evidence>
<dbReference type="SUPFAM" id="SSF52980">
    <property type="entry name" value="Restriction endonuclease-like"/>
    <property type="match status" value="1"/>
</dbReference>
<feature type="coiled-coil region" evidence="16">
    <location>
        <begin position="938"/>
        <end position="965"/>
    </location>
</feature>
<evidence type="ECO:0000256" key="3">
    <source>
        <dbReference type="ARBA" id="ARBA00022741"/>
    </source>
</evidence>
<dbReference type="InterPro" id="IPR011335">
    <property type="entry name" value="Restrct_endonuc-II-like"/>
</dbReference>
<dbReference type="Gene3D" id="1.10.10.160">
    <property type="match status" value="1"/>
</dbReference>
<dbReference type="InterPro" id="IPR000212">
    <property type="entry name" value="DNA_helicase_UvrD/REP"/>
</dbReference>
<dbReference type="Gene3D" id="3.40.50.300">
    <property type="entry name" value="P-loop containing nucleotide triphosphate hydrolases"/>
    <property type="match status" value="2"/>
</dbReference>
<dbReference type="PROSITE" id="PS51198">
    <property type="entry name" value="UVRD_HELICASE_ATP_BIND"/>
    <property type="match status" value="1"/>
</dbReference>
<evidence type="ECO:0000256" key="4">
    <source>
        <dbReference type="ARBA" id="ARBA00022763"/>
    </source>
</evidence>
<keyword evidence="3 15" id="KW-0547">Nucleotide-binding</keyword>
<dbReference type="Pfam" id="PF12705">
    <property type="entry name" value="PDDEXK_1"/>
    <property type="match status" value="1"/>
</dbReference>
<dbReference type="Proteomes" id="UP000034774">
    <property type="component" value="Unassembled WGS sequence"/>
</dbReference>
<keyword evidence="8 15" id="KW-0067">ATP-binding</keyword>
<dbReference type="GO" id="GO:0016887">
    <property type="term" value="F:ATP hydrolysis activity"/>
    <property type="evidence" value="ECO:0007669"/>
    <property type="project" value="RHEA"/>
</dbReference>
<evidence type="ECO:0000256" key="7">
    <source>
        <dbReference type="ARBA" id="ARBA00022839"/>
    </source>
</evidence>
<keyword evidence="4" id="KW-0227">DNA damage</keyword>
<evidence type="ECO:0000313" key="19">
    <source>
        <dbReference type="EMBL" id="KKQ92130.1"/>
    </source>
</evidence>
<evidence type="ECO:0000256" key="15">
    <source>
        <dbReference type="PROSITE-ProRule" id="PRU00560"/>
    </source>
</evidence>
<organism evidence="19 20">
    <name type="scientific">Candidatus Woesebacteria bacterium GW2011_GWB1_39_10</name>
    <dbReference type="NCBI Taxonomy" id="1618572"/>
    <lineage>
        <taxon>Bacteria</taxon>
        <taxon>Candidatus Woeseibacteriota</taxon>
    </lineage>
</organism>
<dbReference type="InterPro" id="IPR011604">
    <property type="entry name" value="PDDEXK-like_dom_sf"/>
</dbReference>
<feature type="binding site" evidence="15">
    <location>
        <begin position="28"/>
        <end position="35"/>
    </location>
    <ligand>
        <name>ATP</name>
        <dbReference type="ChEBI" id="CHEBI:30616"/>
    </ligand>
</feature>
<dbReference type="InterPro" id="IPR014017">
    <property type="entry name" value="DNA_helicase_UvrD-like_C"/>
</dbReference>
<dbReference type="Gene3D" id="1.10.486.10">
    <property type="entry name" value="PCRA, domain 4"/>
    <property type="match status" value="1"/>
</dbReference>
<keyword evidence="2" id="KW-0540">Nuclease</keyword>
<dbReference type="PANTHER" id="PTHR11070:SF2">
    <property type="entry name" value="ATP-DEPENDENT DNA HELICASE SRS2"/>
    <property type="match status" value="1"/>
</dbReference>
<reference evidence="19 20" key="1">
    <citation type="journal article" date="2015" name="Nature">
        <title>rRNA introns, odd ribosomes, and small enigmatic genomes across a large radiation of phyla.</title>
        <authorList>
            <person name="Brown C.T."/>
            <person name="Hug L.A."/>
            <person name="Thomas B.C."/>
            <person name="Sharon I."/>
            <person name="Castelle C.J."/>
            <person name="Singh A."/>
            <person name="Wilkins M.J."/>
            <person name="Williams K.H."/>
            <person name="Banfield J.F."/>
        </authorList>
    </citation>
    <scope>NUCLEOTIDE SEQUENCE [LARGE SCALE GENOMIC DNA]</scope>
</reference>
<dbReference type="CDD" id="cd17932">
    <property type="entry name" value="DEXQc_UvrD"/>
    <property type="match status" value="1"/>
</dbReference>
<evidence type="ECO:0000256" key="2">
    <source>
        <dbReference type="ARBA" id="ARBA00022722"/>
    </source>
</evidence>
<evidence type="ECO:0000256" key="9">
    <source>
        <dbReference type="ARBA" id="ARBA00023125"/>
    </source>
</evidence>
<evidence type="ECO:0000313" key="20">
    <source>
        <dbReference type="Proteomes" id="UP000034774"/>
    </source>
</evidence>
<dbReference type="InterPro" id="IPR027417">
    <property type="entry name" value="P-loop_NTPase"/>
</dbReference>
<gene>
    <name evidence="19" type="ORF">UT17_C0003G0153</name>
</gene>
<evidence type="ECO:0000256" key="11">
    <source>
        <dbReference type="ARBA" id="ARBA00023235"/>
    </source>
</evidence>
<dbReference type="GO" id="GO:0003677">
    <property type="term" value="F:DNA binding"/>
    <property type="evidence" value="ECO:0007669"/>
    <property type="project" value="UniProtKB-KW"/>
</dbReference>
<evidence type="ECO:0000259" key="18">
    <source>
        <dbReference type="PROSITE" id="PS51217"/>
    </source>
</evidence>
<dbReference type="InterPro" id="IPR013986">
    <property type="entry name" value="DExx_box_DNA_helicase_dom_sf"/>
</dbReference>
<comment type="caution">
    <text evidence="19">The sequence shown here is derived from an EMBL/GenBank/DDBJ whole genome shotgun (WGS) entry which is preliminary data.</text>
</comment>
<feature type="domain" description="UvrD-like helicase C-terminal" evidence="18">
    <location>
        <begin position="310"/>
        <end position="606"/>
    </location>
</feature>
<evidence type="ECO:0000256" key="10">
    <source>
        <dbReference type="ARBA" id="ARBA00023204"/>
    </source>
</evidence>
<sequence>MIETSNLKLNKEQIAAVKFGDGPLLIIAGAGTGKTTVISERVKHLIMSGLAKPEEILALTFTEKGAKEMEERIDVALPYGYTQMWVMTFHSFCDQILRDNAIHIGLSPSYKLMTEAQAIDLVRKNLFDLDLDYFRPLGNPNKFIDGLLQHFNRLQDECVAPSDYVAWVNLKFKIKNLKLSDEEKLEAKKNVELANAYKKYSDLKIKENVMDFGDLITNTIKLFKERPNILKIYQEKFKYILIDEFQDTNFAQNQLAILLAGKSQNITVVGDDDQSIYRFRGAAVSNIIQFRKTFPKTKIIVLTKNYRSIQEILDRAYDLIQHNNPDRLEVVEGIDKRLKSEVRGGKSEIKFVHAANVGDEAHSVVKEILKLTTNPPSHKASGRFARYDFKDMAILIRANNHADPFVRELERRGIPNQFLGPSNLFEKEEIVDLISYLKILYNPEDSESFYRLLSSDIFDISPLELIKISSAAKKRSLSVFEIAAESGNEQIKKLLLIIDKHLKVIKSQTAGEILYDCIREIGLLQKLIENSEDTKAKNIAKFFEKIKSYEDDPTSPRLRGASKNWVAEVVDYIDLLLEVGESPNVTDGDWQENNAVNILTVHSSKGLEFPIVFLVNLVGERFPGRERHEQIPIPQELIKEVLPEGDFHLQEERRLFYVGMTRAKEKLYFSAADFYGEAKRKKKISPFVYETLGEDATSRMPYANEKPYALSHKQYGSEPIKHKPYSIEPRKVEYLSVSQIETFQTCPLHYKLKYVYKLPTKAFASSSFGISIHETLKKFYQEISLNPTTPAALRGFSERLIEIYKESFLEDGYLNKKHKQEFYKKGELYLQGFIKNGYDPKIRTILLEGKFVLPLGPETSSGRSLRIGGTIDRVDDLGGSRIEIIDYKTGATIPTQKEVNKDLQLSFYALAMSNIRKIKPEDIKLSLYYLDTQEKISTTRTEKDLEKVKEEILKIRDEIENSDFKCNNNFFCQGKCEFSMFCKSRS</sequence>
<dbReference type="GO" id="GO:0000725">
    <property type="term" value="P:recombinational repair"/>
    <property type="evidence" value="ECO:0007669"/>
    <property type="project" value="TreeGrafter"/>
</dbReference>
<keyword evidence="5 15" id="KW-0378">Hydrolase</keyword>
<keyword evidence="16" id="KW-0175">Coiled coil</keyword>
<dbReference type="GO" id="GO:0043138">
    <property type="term" value="F:3'-5' DNA helicase activity"/>
    <property type="evidence" value="ECO:0007669"/>
    <property type="project" value="UniProtKB-EC"/>
</dbReference>
<evidence type="ECO:0000256" key="8">
    <source>
        <dbReference type="ARBA" id="ARBA00022840"/>
    </source>
</evidence>
<keyword evidence="10" id="KW-0234">DNA repair</keyword>
<name>A0A0G0LVW0_9BACT</name>
<dbReference type="InterPro" id="IPR038726">
    <property type="entry name" value="PDDEXK_AddAB-type"/>
</dbReference>
<evidence type="ECO:0000256" key="1">
    <source>
        <dbReference type="ARBA" id="ARBA00009922"/>
    </source>
</evidence>
<dbReference type="GO" id="GO:0004527">
    <property type="term" value="F:exonuclease activity"/>
    <property type="evidence" value="ECO:0007669"/>
    <property type="project" value="UniProtKB-KW"/>
</dbReference>
<dbReference type="SUPFAM" id="SSF52540">
    <property type="entry name" value="P-loop containing nucleoside triphosphate hydrolases"/>
    <property type="match status" value="1"/>
</dbReference>
<comment type="similarity">
    <text evidence="1">Belongs to the helicase family. UvrD subfamily.</text>
</comment>
<keyword evidence="11" id="KW-0413">Isomerase</keyword>
<evidence type="ECO:0000259" key="17">
    <source>
        <dbReference type="PROSITE" id="PS51198"/>
    </source>
</evidence>
<dbReference type="Pfam" id="PF00580">
    <property type="entry name" value="UvrD-helicase"/>
    <property type="match status" value="1"/>
</dbReference>
<evidence type="ECO:0000256" key="12">
    <source>
        <dbReference type="ARBA" id="ARBA00034617"/>
    </source>
</evidence>
<dbReference type="STRING" id="1618572.UT17_C0003G0153"/>
<keyword evidence="6 15" id="KW-0347">Helicase</keyword>
<dbReference type="GO" id="GO:0005524">
    <property type="term" value="F:ATP binding"/>
    <property type="evidence" value="ECO:0007669"/>
    <property type="project" value="UniProtKB-UniRule"/>
</dbReference>
<dbReference type="Pfam" id="PF13361">
    <property type="entry name" value="UvrD_C"/>
    <property type="match status" value="1"/>
</dbReference>
<dbReference type="AlphaFoldDB" id="A0A0G0LVW0"/>
<comment type="catalytic activity">
    <reaction evidence="14">
        <text>ATP + H2O = ADP + phosphate + H(+)</text>
        <dbReference type="Rhea" id="RHEA:13065"/>
        <dbReference type="ChEBI" id="CHEBI:15377"/>
        <dbReference type="ChEBI" id="CHEBI:15378"/>
        <dbReference type="ChEBI" id="CHEBI:30616"/>
        <dbReference type="ChEBI" id="CHEBI:43474"/>
        <dbReference type="ChEBI" id="CHEBI:456216"/>
        <dbReference type="EC" id="5.6.2.4"/>
    </reaction>
</comment>
<protein>
    <recommendedName>
        <fullName evidence="13">DNA 3'-5' helicase</fullName>
        <ecNumber evidence="13">5.6.2.4</ecNumber>
    </recommendedName>
</protein>
<dbReference type="Gene3D" id="3.90.320.10">
    <property type="match status" value="1"/>
</dbReference>
<evidence type="ECO:0000256" key="16">
    <source>
        <dbReference type="SAM" id="Coils"/>
    </source>
</evidence>
<dbReference type="InterPro" id="IPR014016">
    <property type="entry name" value="UvrD-like_ATP-bd"/>
</dbReference>
<accession>A0A0G0LVW0</accession>
<comment type="catalytic activity">
    <reaction evidence="12">
        <text>Couples ATP hydrolysis with the unwinding of duplex DNA by translocating in the 3'-5' direction.</text>
        <dbReference type="EC" id="5.6.2.4"/>
    </reaction>
</comment>
<keyword evidence="7" id="KW-0269">Exonuclease</keyword>
<dbReference type="EC" id="5.6.2.4" evidence="13"/>
<proteinExistence type="inferred from homology"/>
<dbReference type="PROSITE" id="PS51217">
    <property type="entry name" value="UVRD_HELICASE_CTER"/>
    <property type="match status" value="1"/>
</dbReference>
<evidence type="ECO:0000256" key="5">
    <source>
        <dbReference type="ARBA" id="ARBA00022801"/>
    </source>
</evidence>
<feature type="domain" description="UvrD-like helicase ATP-binding" evidence="17">
    <location>
        <begin position="7"/>
        <end position="309"/>
    </location>
</feature>
<dbReference type="PANTHER" id="PTHR11070">
    <property type="entry name" value="UVRD / RECB / PCRA DNA HELICASE FAMILY MEMBER"/>
    <property type="match status" value="1"/>
</dbReference>
<keyword evidence="9" id="KW-0238">DNA-binding</keyword>
<evidence type="ECO:0000256" key="14">
    <source>
        <dbReference type="ARBA" id="ARBA00048988"/>
    </source>
</evidence>
<dbReference type="EMBL" id="LBVU01000003">
    <property type="protein sequence ID" value="KKQ92130.1"/>
    <property type="molecule type" value="Genomic_DNA"/>
</dbReference>
<evidence type="ECO:0000256" key="13">
    <source>
        <dbReference type="ARBA" id="ARBA00034808"/>
    </source>
</evidence>